<keyword evidence="1" id="KW-0732">Signal</keyword>
<dbReference type="InterPro" id="IPR024006">
    <property type="entry name" value="Alt_signal_exp_actinobact"/>
</dbReference>
<name>A0A1H0GXK6_9ACTN</name>
<evidence type="ECO:0000256" key="1">
    <source>
        <dbReference type="SAM" id="SignalP"/>
    </source>
</evidence>
<organism evidence="2 3">
    <name type="scientific">Nocardioides szechwanensis</name>
    <dbReference type="NCBI Taxonomy" id="1005944"/>
    <lineage>
        <taxon>Bacteria</taxon>
        <taxon>Bacillati</taxon>
        <taxon>Actinomycetota</taxon>
        <taxon>Actinomycetes</taxon>
        <taxon>Propionibacteriales</taxon>
        <taxon>Nocardioidaceae</taxon>
        <taxon>Nocardioides</taxon>
    </lineage>
</organism>
<reference evidence="2 3" key="1">
    <citation type="submission" date="2016-10" db="EMBL/GenBank/DDBJ databases">
        <authorList>
            <person name="de Groot N.N."/>
        </authorList>
    </citation>
    <scope>NUCLEOTIDE SEQUENCE [LARGE SCALE GENOMIC DNA]</scope>
    <source>
        <strain evidence="2 3">CGMCC 1.11147</strain>
    </source>
</reference>
<gene>
    <name evidence="2" type="ORF">SAMN05192576_3377</name>
</gene>
<evidence type="ECO:0000313" key="3">
    <source>
        <dbReference type="Proteomes" id="UP000199004"/>
    </source>
</evidence>
<evidence type="ECO:0000313" key="2">
    <source>
        <dbReference type="EMBL" id="SDO11524.1"/>
    </source>
</evidence>
<dbReference type="EMBL" id="FNIC01000006">
    <property type="protein sequence ID" value="SDO11524.1"/>
    <property type="molecule type" value="Genomic_DNA"/>
</dbReference>
<feature type="chain" id="PRO_5038663478" evidence="1">
    <location>
        <begin position="27"/>
        <end position="183"/>
    </location>
</feature>
<dbReference type="NCBIfam" id="TIGR04089">
    <property type="entry name" value="exp_by_SipW_III"/>
    <property type="match status" value="1"/>
</dbReference>
<dbReference type="Proteomes" id="UP000199004">
    <property type="component" value="Unassembled WGS sequence"/>
</dbReference>
<protein>
    <submittedName>
        <fullName evidence="2">Alternate signal-mediated exported protein, RER_14450 family</fullName>
    </submittedName>
</protein>
<sequence length="183" mass="18290">MNKATKGALAAVAGGSLLLGGAGTLAYWTGTADVDGGSINSGKLTLSAPVCNVVTDAETHNWQYDGGSAFTIGTSKVVPGDTINKVCKMTLVIEGDHVGATLGLETPTITTDAGHTLDTELTKTATFTVAGAAYAPITAPGTYDVLATVSVSLPSSVTSTTTQDVAAVLEAMTLTATQTHDAA</sequence>
<proteinExistence type="predicted"/>
<accession>A0A1H0GXK6</accession>
<dbReference type="STRING" id="1005944.SAMN05192576_3377"/>
<dbReference type="AlphaFoldDB" id="A0A1H0GXK6"/>
<keyword evidence="3" id="KW-1185">Reference proteome</keyword>
<dbReference type="NCBIfam" id="TIGR04088">
    <property type="entry name" value="cognate_SipW"/>
    <property type="match status" value="1"/>
</dbReference>
<dbReference type="InterPro" id="IPR023833">
    <property type="entry name" value="Signal_pept_SipW-depend-type"/>
</dbReference>
<dbReference type="RefSeq" id="WP_170254290.1">
    <property type="nucleotide sequence ID" value="NZ_BKAE01000008.1"/>
</dbReference>
<feature type="signal peptide" evidence="1">
    <location>
        <begin position="1"/>
        <end position="26"/>
    </location>
</feature>